<dbReference type="EMBL" id="DYVQ01000071">
    <property type="protein sequence ID" value="HJF74082.1"/>
    <property type="molecule type" value="Genomic_DNA"/>
</dbReference>
<gene>
    <name evidence="1" type="ORF">K8W15_07860</name>
</gene>
<evidence type="ECO:0000313" key="2">
    <source>
        <dbReference type="Proteomes" id="UP000749334"/>
    </source>
</evidence>
<proteinExistence type="predicted"/>
<evidence type="ECO:0000313" key="1">
    <source>
        <dbReference type="EMBL" id="HJF74082.1"/>
    </source>
</evidence>
<dbReference type="GO" id="GO:0006270">
    <property type="term" value="P:DNA replication initiation"/>
    <property type="evidence" value="ECO:0007669"/>
    <property type="project" value="InterPro"/>
</dbReference>
<protein>
    <recommendedName>
        <fullName evidence="3">Replication protein P</fullName>
    </recommendedName>
</protein>
<sequence length="224" mass="25157">MMRNFANTQLAALVGSEPAYQAPAGKQEIPPHVAKFVDRLFARLKAIFPAWQAAFDGEEGYQEAKRLWLEALVNNGVTTAAQFKCGIAQAERSGSPFFPSAGQFIAWCKADDYAALGLPTVEELQYRLNKFRAFGGFAEIERFEFISDAEYWLITDLVNKSIRSGYSEAEELKAMKTALDKMAKRLTSGEPLPKRVITLPEESVVKPHNPQEVARFFNRPELKF</sequence>
<organism evidence="1 2">
    <name type="scientific">Gallibacterium anatis</name>
    <dbReference type="NCBI Taxonomy" id="750"/>
    <lineage>
        <taxon>Bacteria</taxon>
        <taxon>Pseudomonadati</taxon>
        <taxon>Pseudomonadota</taxon>
        <taxon>Gammaproteobacteria</taxon>
        <taxon>Pasteurellales</taxon>
        <taxon>Pasteurellaceae</taxon>
        <taxon>Gallibacterium</taxon>
    </lineage>
</organism>
<reference evidence="1" key="2">
    <citation type="submission" date="2021-09" db="EMBL/GenBank/DDBJ databases">
        <authorList>
            <person name="Gilroy R."/>
        </authorList>
    </citation>
    <scope>NUCLEOTIDE SEQUENCE</scope>
    <source>
        <strain evidence="1">ChiHjej11B10-15683</strain>
    </source>
</reference>
<dbReference type="Proteomes" id="UP000749334">
    <property type="component" value="Unassembled WGS sequence"/>
</dbReference>
<dbReference type="Pfam" id="PF06992">
    <property type="entry name" value="Phage_lambda_P"/>
    <property type="match status" value="1"/>
</dbReference>
<dbReference type="InterPro" id="IPR009731">
    <property type="entry name" value="P-like"/>
</dbReference>
<dbReference type="AlphaFoldDB" id="A0A921H9P8"/>
<comment type="caution">
    <text evidence="1">The sequence shown here is derived from an EMBL/GenBank/DDBJ whole genome shotgun (WGS) entry which is preliminary data.</text>
</comment>
<accession>A0A921H9P8</accession>
<name>A0A921H9P8_9PAST</name>
<evidence type="ECO:0008006" key="3">
    <source>
        <dbReference type="Google" id="ProtNLM"/>
    </source>
</evidence>
<reference evidence="1" key="1">
    <citation type="journal article" date="2021" name="PeerJ">
        <title>Extensive microbial diversity within the chicken gut microbiome revealed by metagenomics and culture.</title>
        <authorList>
            <person name="Gilroy R."/>
            <person name="Ravi A."/>
            <person name="Getino M."/>
            <person name="Pursley I."/>
            <person name="Horton D.L."/>
            <person name="Alikhan N.F."/>
            <person name="Baker D."/>
            <person name="Gharbi K."/>
            <person name="Hall N."/>
            <person name="Watson M."/>
            <person name="Adriaenssens E.M."/>
            <person name="Foster-Nyarko E."/>
            <person name="Jarju S."/>
            <person name="Secka A."/>
            <person name="Antonio M."/>
            <person name="Oren A."/>
            <person name="Chaudhuri R.R."/>
            <person name="La Ragione R."/>
            <person name="Hildebrand F."/>
            <person name="Pallen M.J."/>
        </authorList>
    </citation>
    <scope>NUCLEOTIDE SEQUENCE</scope>
    <source>
        <strain evidence="1">ChiHjej11B10-15683</strain>
    </source>
</reference>